<keyword evidence="4" id="KW-1185">Reference proteome</keyword>
<evidence type="ECO:0000256" key="2">
    <source>
        <dbReference type="ARBA" id="ARBA00023002"/>
    </source>
</evidence>
<dbReference type="Proteomes" id="UP001595796">
    <property type="component" value="Unassembled WGS sequence"/>
</dbReference>
<comment type="similarity">
    <text evidence="1">Belongs to the short-chain dehydrogenases/reductases (SDR) family.</text>
</comment>
<proteinExistence type="inferred from homology"/>
<evidence type="ECO:0000313" key="4">
    <source>
        <dbReference type="Proteomes" id="UP001595796"/>
    </source>
</evidence>
<dbReference type="Pfam" id="PF13561">
    <property type="entry name" value="adh_short_C2"/>
    <property type="match status" value="1"/>
</dbReference>
<dbReference type="PANTHER" id="PTHR43639">
    <property type="entry name" value="OXIDOREDUCTASE, SHORT-CHAIN DEHYDROGENASE/REDUCTASE FAMILY (AFU_ORTHOLOGUE AFUA_5G02870)"/>
    <property type="match status" value="1"/>
</dbReference>
<dbReference type="InterPro" id="IPR002347">
    <property type="entry name" value="SDR_fam"/>
</dbReference>
<accession>A0ABV9YYN3</accession>
<dbReference type="SUPFAM" id="SSF51735">
    <property type="entry name" value="NAD(P)-binding Rossmann-fold domains"/>
    <property type="match status" value="1"/>
</dbReference>
<keyword evidence="2" id="KW-0560">Oxidoreductase</keyword>
<dbReference type="PANTHER" id="PTHR43639:SF1">
    <property type="entry name" value="SHORT-CHAIN DEHYDROGENASE_REDUCTASE FAMILY PROTEIN"/>
    <property type="match status" value="1"/>
</dbReference>
<protein>
    <submittedName>
        <fullName evidence="3">SDR family oxidoreductase</fullName>
    </submittedName>
</protein>
<dbReference type="PRINTS" id="PR00080">
    <property type="entry name" value="SDRFAMILY"/>
</dbReference>
<gene>
    <name evidence="3" type="ORF">ACFPFW_06660</name>
</gene>
<dbReference type="PROSITE" id="PS00061">
    <property type="entry name" value="ADH_SHORT"/>
    <property type="match status" value="1"/>
</dbReference>
<comment type="caution">
    <text evidence="3">The sequence shown here is derived from an EMBL/GenBank/DDBJ whole genome shotgun (WGS) entry which is preliminary data.</text>
</comment>
<sequence>MGAATCRLAAERGYDVAINYARDREAAEGVAKDCWKHGVRAEIFQADVAREDDIARLFHEIDGFGQLTHLVNNAGIVGRASRFDEADPVSIRATVDLNVTGAMLVTQAALKRISTRHDGPGGAIVNLSSIAATLGAPGEYVWYAATKAAIDALTIGLAKEVAAEGVRVNAVSPGLIDTGIHASGGQPDRIAKRGPLLPIGRAGTPQEVAETILFLLSDQASFVTGSNVRIAGGL</sequence>
<dbReference type="RefSeq" id="WP_379770006.1">
    <property type="nucleotide sequence ID" value="NZ_JBHSJF010000005.1"/>
</dbReference>
<name>A0ABV9YYN3_9HYPH</name>
<organism evidence="3 4">
    <name type="scientific">Flaviflagellibacter deserti</name>
    <dbReference type="NCBI Taxonomy" id="2267266"/>
    <lineage>
        <taxon>Bacteria</taxon>
        <taxon>Pseudomonadati</taxon>
        <taxon>Pseudomonadota</taxon>
        <taxon>Alphaproteobacteria</taxon>
        <taxon>Hyphomicrobiales</taxon>
        <taxon>Flaviflagellibacter</taxon>
    </lineage>
</organism>
<dbReference type="EMBL" id="JBHSJF010000005">
    <property type="protein sequence ID" value="MFC5067696.1"/>
    <property type="molecule type" value="Genomic_DNA"/>
</dbReference>
<dbReference type="CDD" id="cd05233">
    <property type="entry name" value="SDR_c"/>
    <property type="match status" value="1"/>
</dbReference>
<reference evidence="4" key="1">
    <citation type="journal article" date="2019" name="Int. J. Syst. Evol. Microbiol.">
        <title>The Global Catalogue of Microorganisms (GCM) 10K type strain sequencing project: providing services to taxonomists for standard genome sequencing and annotation.</title>
        <authorList>
            <consortium name="The Broad Institute Genomics Platform"/>
            <consortium name="The Broad Institute Genome Sequencing Center for Infectious Disease"/>
            <person name="Wu L."/>
            <person name="Ma J."/>
        </authorList>
    </citation>
    <scope>NUCLEOTIDE SEQUENCE [LARGE SCALE GENOMIC DNA]</scope>
    <source>
        <strain evidence="4">CGMCC 1.16444</strain>
    </source>
</reference>
<dbReference type="InterPro" id="IPR020904">
    <property type="entry name" value="Sc_DH/Rdtase_CS"/>
</dbReference>
<dbReference type="Gene3D" id="3.40.50.720">
    <property type="entry name" value="NAD(P)-binding Rossmann-like Domain"/>
    <property type="match status" value="1"/>
</dbReference>
<dbReference type="InterPro" id="IPR036291">
    <property type="entry name" value="NAD(P)-bd_dom_sf"/>
</dbReference>
<evidence type="ECO:0000313" key="3">
    <source>
        <dbReference type="EMBL" id="MFC5067696.1"/>
    </source>
</evidence>
<evidence type="ECO:0000256" key="1">
    <source>
        <dbReference type="ARBA" id="ARBA00006484"/>
    </source>
</evidence>
<dbReference type="PRINTS" id="PR00081">
    <property type="entry name" value="GDHRDH"/>
</dbReference>